<evidence type="ECO:0000313" key="16">
    <source>
        <dbReference type="Proteomes" id="UP001147653"/>
    </source>
</evidence>
<dbReference type="Gene3D" id="3.30.450.40">
    <property type="match status" value="1"/>
</dbReference>
<dbReference type="PROSITE" id="PS50110">
    <property type="entry name" value="RESPONSE_REGULATORY"/>
    <property type="match status" value="1"/>
</dbReference>
<dbReference type="Pfam" id="PF01590">
    <property type="entry name" value="GAF"/>
    <property type="match status" value="1"/>
</dbReference>
<keyword evidence="6" id="KW-0547">Nucleotide-binding</keyword>
<dbReference type="InterPro" id="IPR003594">
    <property type="entry name" value="HATPase_dom"/>
</dbReference>
<dbReference type="SUPFAM" id="SSF52172">
    <property type="entry name" value="CheY-like"/>
    <property type="match status" value="1"/>
</dbReference>
<protein>
    <recommendedName>
        <fullName evidence="3">histidine kinase</fullName>
        <ecNumber evidence="3">2.7.13.3</ecNumber>
    </recommendedName>
</protein>
<evidence type="ECO:0000256" key="3">
    <source>
        <dbReference type="ARBA" id="ARBA00012438"/>
    </source>
</evidence>
<dbReference type="EMBL" id="JAPDDP010000022">
    <property type="protein sequence ID" value="MDA0181487.1"/>
    <property type="molecule type" value="Genomic_DNA"/>
</dbReference>
<dbReference type="InterPro" id="IPR003018">
    <property type="entry name" value="GAF"/>
</dbReference>
<organism evidence="15 16">
    <name type="scientific">Solirubrobacter phytolaccae</name>
    <dbReference type="NCBI Taxonomy" id="1404360"/>
    <lineage>
        <taxon>Bacteria</taxon>
        <taxon>Bacillati</taxon>
        <taxon>Actinomycetota</taxon>
        <taxon>Thermoleophilia</taxon>
        <taxon>Solirubrobacterales</taxon>
        <taxon>Solirubrobacteraceae</taxon>
        <taxon>Solirubrobacter</taxon>
    </lineage>
</organism>
<dbReference type="SMART" id="SM00387">
    <property type="entry name" value="HATPase_c"/>
    <property type="match status" value="1"/>
</dbReference>
<dbReference type="SUPFAM" id="SSF55874">
    <property type="entry name" value="ATPase domain of HSP90 chaperone/DNA topoisomerase II/histidine kinase"/>
    <property type="match status" value="1"/>
</dbReference>
<dbReference type="Gene3D" id="3.40.50.2300">
    <property type="match status" value="1"/>
</dbReference>
<dbReference type="CDD" id="cd00130">
    <property type="entry name" value="PAS"/>
    <property type="match status" value="1"/>
</dbReference>
<dbReference type="PROSITE" id="PS50109">
    <property type="entry name" value="HIS_KIN"/>
    <property type="match status" value="1"/>
</dbReference>
<evidence type="ECO:0000259" key="12">
    <source>
        <dbReference type="PROSITE" id="PS50110"/>
    </source>
</evidence>
<dbReference type="GO" id="GO:0006355">
    <property type="term" value="P:regulation of DNA-templated transcription"/>
    <property type="evidence" value="ECO:0007669"/>
    <property type="project" value="InterPro"/>
</dbReference>
<dbReference type="PANTHER" id="PTHR43065:SF42">
    <property type="entry name" value="TWO-COMPONENT SENSOR PPRA"/>
    <property type="match status" value="1"/>
</dbReference>
<dbReference type="SUPFAM" id="SSF47384">
    <property type="entry name" value="Homodimeric domain of signal transducing histidine kinase"/>
    <property type="match status" value="1"/>
</dbReference>
<dbReference type="PROSITE" id="PS50112">
    <property type="entry name" value="PAS"/>
    <property type="match status" value="1"/>
</dbReference>
<dbReference type="SMART" id="SM00388">
    <property type="entry name" value="HisKA"/>
    <property type="match status" value="1"/>
</dbReference>
<dbReference type="PROSITE" id="PS50113">
    <property type="entry name" value="PAC"/>
    <property type="match status" value="1"/>
</dbReference>
<keyword evidence="16" id="KW-1185">Reference proteome</keyword>
<evidence type="ECO:0000256" key="10">
    <source>
        <dbReference type="PROSITE-ProRule" id="PRU00169"/>
    </source>
</evidence>
<dbReference type="SUPFAM" id="SSF55785">
    <property type="entry name" value="PYP-like sensor domain (PAS domain)"/>
    <property type="match status" value="1"/>
</dbReference>
<dbReference type="InterPro" id="IPR000700">
    <property type="entry name" value="PAS-assoc_C"/>
</dbReference>
<sequence>MGAAAQLTLLARVGAILGSGLPRQETLERVADLLVPAFAGWCAIDLEGEHGELERRVALPKAFPPLPPDAPHGPAIVMRTGEPELVREVTEDALFAAARGNWAALAVMRELGLKSAMCVPLSTGNRAIGTLSLLATERHYGNAELELMTEIGRRTAAAIESDRTRARTQMLFEASPTPMWVYDADTLAFLAVNDAAVEHYGYAREQFLAMSIKDIRPPEDVPKLLADVASQGGPGSRNSATWRHRRADGSLIDVEITSGRIDFEGRRAALVVAHDVSERKRLERRLADAEKMEAIGRLAGGVAHDFNNLLTVISGYAEILRARDKGEEIEEIARAARQAAGLTRQLLAFSRRQVLHPTVLDLNEIVAGMESMLHRIIGDDVSVATHLAADLAPVKADRAQIERVIVNLAANARDAMPDGGALTIETANIELEHYGEDDLNGPHVLLAVSDTGVGMDEEVRAHLFEPFFTTKQGGEGTGLGLATVFGVVKQSGGGIYVYSERGSGTSFKIYLPAAERPAARPAEVVVESDPVGGTETVLVVEDDTNVRDLVRLLLEHNGYKVLTVQDAYEAERACVELGVDLLLTDVVMPDVSGPSLAERISTAAPAVRILFMSGYSDAAVQRQGVLSERAAFIEKPFTERALTTKVREVLDGA</sequence>
<dbReference type="InterPro" id="IPR000014">
    <property type="entry name" value="PAS"/>
</dbReference>
<dbReference type="SMART" id="SM00065">
    <property type="entry name" value="GAF"/>
    <property type="match status" value="1"/>
</dbReference>
<dbReference type="RefSeq" id="WP_270025803.1">
    <property type="nucleotide sequence ID" value="NZ_JAPDDP010000022.1"/>
</dbReference>
<feature type="domain" description="PAS" evidence="13">
    <location>
        <begin position="164"/>
        <end position="224"/>
    </location>
</feature>
<keyword evidence="8" id="KW-0067">ATP-binding</keyword>
<keyword evidence="4 10" id="KW-0597">Phosphoprotein</keyword>
<dbReference type="InterPro" id="IPR005467">
    <property type="entry name" value="His_kinase_dom"/>
</dbReference>
<keyword evidence="5" id="KW-0808">Transferase</keyword>
<dbReference type="EC" id="2.7.13.3" evidence="3"/>
<evidence type="ECO:0000259" key="11">
    <source>
        <dbReference type="PROSITE" id="PS50109"/>
    </source>
</evidence>
<dbReference type="Gene3D" id="3.30.450.20">
    <property type="entry name" value="PAS domain"/>
    <property type="match status" value="1"/>
</dbReference>
<feature type="domain" description="Response regulatory" evidence="12">
    <location>
        <begin position="536"/>
        <end position="650"/>
    </location>
</feature>
<dbReference type="InterPro" id="IPR003661">
    <property type="entry name" value="HisK_dim/P_dom"/>
</dbReference>
<dbReference type="InterPro" id="IPR035965">
    <property type="entry name" value="PAS-like_dom_sf"/>
</dbReference>
<evidence type="ECO:0000259" key="13">
    <source>
        <dbReference type="PROSITE" id="PS50112"/>
    </source>
</evidence>
<dbReference type="SMART" id="SM00448">
    <property type="entry name" value="REC"/>
    <property type="match status" value="1"/>
</dbReference>
<dbReference type="Gene3D" id="1.10.287.130">
    <property type="match status" value="1"/>
</dbReference>
<feature type="domain" description="Histidine kinase" evidence="11">
    <location>
        <begin position="301"/>
        <end position="515"/>
    </location>
</feature>
<dbReference type="PRINTS" id="PR00344">
    <property type="entry name" value="BCTRLSENSOR"/>
</dbReference>
<comment type="caution">
    <text evidence="15">The sequence shown here is derived from an EMBL/GenBank/DDBJ whole genome shotgun (WGS) entry which is preliminary data.</text>
</comment>
<dbReference type="CDD" id="cd00156">
    <property type="entry name" value="REC"/>
    <property type="match status" value="1"/>
</dbReference>
<dbReference type="AlphaFoldDB" id="A0A9X3SFF9"/>
<evidence type="ECO:0000256" key="2">
    <source>
        <dbReference type="ARBA" id="ARBA00004236"/>
    </source>
</evidence>
<name>A0A9X3SFF9_9ACTN</name>
<feature type="domain" description="PAC" evidence="14">
    <location>
        <begin position="238"/>
        <end position="288"/>
    </location>
</feature>
<evidence type="ECO:0000256" key="5">
    <source>
        <dbReference type="ARBA" id="ARBA00022679"/>
    </source>
</evidence>
<keyword evidence="9" id="KW-0902">Two-component regulatory system</keyword>
<keyword evidence="7" id="KW-0418">Kinase</keyword>
<comment type="subcellular location">
    <subcellularLocation>
        <location evidence="2">Cell membrane</location>
    </subcellularLocation>
</comment>
<comment type="catalytic activity">
    <reaction evidence="1">
        <text>ATP + protein L-histidine = ADP + protein N-phospho-L-histidine.</text>
        <dbReference type="EC" id="2.7.13.3"/>
    </reaction>
</comment>
<evidence type="ECO:0000259" key="14">
    <source>
        <dbReference type="PROSITE" id="PS50113"/>
    </source>
</evidence>
<dbReference type="Pfam" id="PF00989">
    <property type="entry name" value="PAS"/>
    <property type="match status" value="1"/>
</dbReference>
<dbReference type="GO" id="GO:0005886">
    <property type="term" value="C:plasma membrane"/>
    <property type="evidence" value="ECO:0007669"/>
    <property type="project" value="UniProtKB-SubCell"/>
</dbReference>
<dbReference type="Gene3D" id="3.30.565.10">
    <property type="entry name" value="Histidine kinase-like ATPase, C-terminal domain"/>
    <property type="match status" value="1"/>
</dbReference>
<dbReference type="GO" id="GO:0005524">
    <property type="term" value="F:ATP binding"/>
    <property type="evidence" value="ECO:0007669"/>
    <property type="project" value="UniProtKB-KW"/>
</dbReference>
<dbReference type="SUPFAM" id="SSF55781">
    <property type="entry name" value="GAF domain-like"/>
    <property type="match status" value="1"/>
</dbReference>
<dbReference type="InterPro" id="IPR013767">
    <property type="entry name" value="PAS_fold"/>
</dbReference>
<evidence type="ECO:0000313" key="15">
    <source>
        <dbReference type="EMBL" id="MDA0181487.1"/>
    </source>
</evidence>
<gene>
    <name evidence="15" type="ORF">OJ997_14375</name>
</gene>
<dbReference type="Proteomes" id="UP001147653">
    <property type="component" value="Unassembled WGS sequence"/>
</dbReference>
<dbReference type="InterPro" id="IPR004358">
    <property type="entry name" value="Sig_transdc_His_kin-like_C"/>
</dbReference>
<evidence type="ECO:0000256" key="1">
    <source>
        <dbReference type="ARBA" id="ARBA00000085"/>
    </source>
</evidence>
<reference evidence="15" key="1">
    <citation type="submission" date="2022-10" db="EMBL/GenBank/DDBJ databases">
        <title>The WGS of Solirubrobacter phytolaccae KCTC 29190.</title>
        <authorList>
            <person name="Jiang Z."/>
        </authorList>
    </citation>
    <scope>NUCLEOTIDE SEQUENCE</scope>
    <source>
        <strain evidence="15">KCTC 29190</strain>
    </source>
</reference>
<evidence type="ECO:0000256" key="4">
    <source>
        <dbReference type="ARBA" id="ARBA00022553"/>
    </source>
</evidence>
<dbReference type="InterPro" id="IPR036890">
    <property type="entry name" value="HATPase_C_sf"/>
</dbReference>
<dbReference type="InterPro" id="IPR029016">
    <property type="entry name" value="GAF-like_dom_sf"/>
</dbReference>
<dbReference type="NCBIfam" id="TIGR00229">
    <property type="entry name" value="sensory_box"/>
    <property type="match status" value="1"/>
</dbReference>
<dbReference type="InterPro" id="IPR001789">
    <property type="entry name" value="Sig_transdc_resp-reg_receiver"/>
</dbReference>
<dbReference type="Pfam" id="PF00072">
    <property type="entry name" value="Response_reg"/>
    <property type="match status" value="1"/>
</dbReference>
<dbReference type="InterPro" id="IPR011006">
    <property type="entry name" value="CheY-like_superfamily"/>
</dbReference>
<feature type="modified residue" description="4-aspartylphosphate" evidence="10">
    <location>
        <position position="585"/>
    </location>
</feature>
<evidence type="ECO:0000256" key="7">
    <source>
        <dbReference type="ARBA" id="ARBA00022777"/>
    </source>
</evidence>
<accession>A0A9X3SFF9</accession>
<dbReference type="PANTHER" id="PTHR43065">
    <property type="entry name" value="SENSOR HISTIDINE KINASE"/>
    <property type="match status" value="1"/>
</dbReference>
<evidence type="ECO:0000256" key="8">
    <source>
        <dbReference type="ARBA" id="ARBA00022840"/>
    </source>
</evidence>
<dbReference type="Pfam" id="PF02518">
    <property type="entry name" value="HATPase_c"/>
    <property type="match status" value="1"/>
</dbReference>
<evidence type="ECO:0000256" key="6">
    <source>
        <dbReference type="ARBA" id="ARBA00022741"/>
    </source>
</evidence>
<dbReference type="GO" id="GO:0000155">
    <property type="term" value="F:phosphorelay sensor kinase activity"/>
    <property type="evidence" value="ECO:0007669"/>
    <property type="project" value="InterPro"/>
</dbReference>
<evidence type="ECO:0000256" key="9">
    <source>
        <dbReference type="ARBA" id="ARBA00023012"/>
    </source>
</evidence>
<dbReference type="InterPro" id="IPR036097">
    <property type="entry name" value="HisK_dim/P_sf"/>
</dbReference>
<dbReference type="CDD" id="cd00082">
    <property type="entry name" value="HisKA"/>
    <property type="match status" value="1"/>
</dbReference>
<proteinExistence type="predicted"/>
<dbReference type="SMART" id="SM00091">
    <property type="entry name" value="PAS"/>
    <property type="match status" value="1"/>
</dbReference>
<dbReference type="Pfam" id="PF00512">
    <property type="entry name" value="HisKA"/>
    <property type="match status" value="1"/>
</dbReference>